<dbReference type="EMBL" id="JRPD02000025">
    <property type="protein sequence ID" value="TLD98685.1"/>
    <property type="molecule type" value="Genomic_DNA"/>
</dbReference>
<proteinExistence type="inferred from homology"/>
<sequence>MSKENKPFLLISGASGSIGQQIALRLAKEYNLIVMGKNKERLDSLSLKLGQSQVITIECDLARIDSIIPTLQEHLQTNPNLSIQEAIPLQGFIHCAGISYIGYAKTFNYENMIEVANVNLFSCMEIVKYLIKKHKQSLKSLVFISSAFSQRGEVGNSFYAATKGGLDSYMKSLALELAPNIRANTIQCGGIFNTNMTNIFTQEQKEKILKLYPLGEGEARDIANAVAFLMSVESRWISGTCLQVDGGFHI</sequence>
<dbReference type="Pfam" id="PF13561">
    <property type="entry name" value="adh_short_C2"/>
    <property type="match status" value="1"/>
</dbReference>
<dbReference type="Gene3D" id="3.40.50.720">
    <property type="entry name" value="NAD(P)-binding Rossmann-like Domain"/>
    <property type="match status" value="1"/>
</dbReference>
<evidence type="ECO:0000313" key="4">
    <source>
        <dbReference type="EMBL" id="TLD98685.1"/>
    </source>
</evidence>
<keyword evidence="2 3" id="KW-0560">Oxidoreductase</keyword>
<dbReference type="OrthoDB" id="9790785at2"/>
<dbReference type="Proteomes" id="UP000029922">
    <property type="component" value="Unassembled WGS sequence"/>
</dbReference>
<keyword evidence="6" id="KW-1185">Reference proteome</keyword>
<dbReference type="SUPFAM" id="SSF51735">
    <property type="entry name" value="NAD(P)-binding Rossmann-fold domains"/>
    <property type="match status" value="1"/>
</dbReference>
<evidence type="ECO:0000256" key="2">
    <source>
        <dbReference type="ARBA" id="ARBA00023002"/>
    </source>
</evidence>
<organism evidence="3 6">
    <name type="scientific">Helicobacter muridarum</name>
    <dbReference type="NCBI Taxonomy" id="216"/>
    <lineage>
        <taxon>Bacteria</taxon>
        <taxon>Pseudomonadati</taxon>
        <taxon>Campylobacterota</taxon>
        <taxon>Epsilonproteobacteria</taxon>
        <taxon>Campylobacterales</taxon>
        <taxon>Helicobacteraceae</taxon>
        <taxon>Helicobacter</taxon>
    </lineage>
</organism>
<evidence type="ECO:0000256" key="1">
    <source>
        <dbReference type="ARBA" id="ARBA00006484"/>
    </source>
</evidence>
<dbReference type="InterPro" id="IPR020904">
    <property type="entry name" value="Sc_DH/Rdtase_CS"/>
</dbReference>
<dbReference type="CDD" id="cd05233">
    <property type="entry name" value="SDR_c"/>
    <property type="match status" value="1"/>
</dbReference>
<dbReference type="InterPro" id="IPR036291">
    <property type="entry name" value="NAD(P)-bd_dom_sf"/>
</dbReference>
<dbReference type="Proteomes" id="UP000255139">
    <property type="component" value="Unassembled WGS sequence"/>
</dbReference>
<dbReference type="PANTHER" id="PTHR42760:SF133">
    <property type="entry name" value="3-OXOACYL-[ACYL-CARRIER-PROTEIN] REDUCTASE"/>
    <property type="match status" value="1"/>
</dbReference>
<dbReference type="InterPro" id="IPR002347">
    <property type="entry name" value="SDR_fam"/>
</dbReference>
<evidence type="ECO:0000313" key="3">
    <source>
        <dbReference type="EMBL" id="STQ85559.1"/>
    </source>
</evidence>
<dbReference type="RefSeq" id="WP_034556682.1">
    <property type="nucleotide sequence ID" value="NZ_FZML01000063.1"/>
</dbReference>
<name>A0A099U1R5_9HELI</name>
<reference evidence="4 5" key="1">
    <citation type="journal article" date="2014" name="Genome Announc.">
        <title>Draft genome sequences of eight enterohepatic helicobacter species isolated from both laboratory and wild rodents.</title>
        <authorList>
            <person name="Sheh A."/>
            <person name="Shen Z."/>
            <person name="Fox J.G."/>
        </authorList>
    </citation>
    <scope>NUCLEOTIDE SEQUENCE [LARGE SCALE GENOMIC DNA]</scope>
    <source>
        <strain evidence="4 5">ST1</strain>
    </source>
</reference>
<dbReference type="EMBL" id="UGJE01000002">
    <property type="protein sequence ID" value="STQ85559.1"/>
    <property type="molecule type" value="Genomic_DNA"/>
</dbReference>
<gene>
    <name evidence="3" type="primary">fabG_2</name>
    <name evidence="4" type="ORF">LS73_008425</name>
    <name evidence="3" type="ORF">NCTC12714_00345</name>
</gene>
<reference evidence="3 6" key="2">
    <citation type="submission" date="2018-06" db="EMBL/GenBank/DDBJ databases">
        <authorList>
            <consortium name="Pathogen Informatics"/>
            <person name="Doyle S."/>
        </authorList>
    </citation>
    <scope>NUCLEOTIDE SEQUENCE [LARGE SCALE GENOMIC DNA]</scope>
    <source>
        <strain evidence="3 6">NCTC12714</strain>
    </source>
</reference>
<dbReference type="STRING" id="216.LS73_00485"/>
<dbReference type="PANTHER" id="PTHR42760">
    <property type="entry name" value="SHORT-CHAIN DEHYDROGENASES/REDUCTASES FAMILY MEMBER"/>
    <property type="match status" value="1"/>
</dbReference>
<dbReference type="EC" id="1.1.1.100" evidence="3"/>
<dbReference type="PROSITE" id="PS00061">
    <property type="entry name" value="ADH_SHORT"/>
    <property type="match status" value="1"/>
</dbReference>
<evidence type="ECO:0000313" key="6">
    <source>
        <dbReference type="Proteomes" id="UP000255139"/>
    </source>
</evidence>
<evidence type="ECO:0000313" key="5">
    <source>
        <dbReference type="Proteomes" id="UP000029922"/>
    </source>
</evidence>
<dbReference type="PRINTS" id="PR00081">
    <property type="entry name" value="GDHRDH"/>
</dbReference>
<protein>
    <submittedName>
        <fullName evidence="3 4">Oxidoreductase</fullName>
        <ecNumber evidence="3">1.1.1.100</ecNumber>
    </submittedName>
</protein>
<dbReference type="GO" id="GO:0004316">
    <property type="term" value="F:3-oxoacyl-[acyl-carrier-protein] reductase (NADPH) activity"/>
    <property type="evidence" value="ECO:0007669"/>
    <property type="project" value="UniProtKB-EC"/>
</dbReference>
<accession>A0A099U1R5</accession>
<comment type="similarity">
    <text evidence="1">Belongs to the short-chain dehydrogenases/reductases (SDR) family.</text>
</comment>
<dbReference type="AlphaFoldDB" id="A0A099U1R5"/>